<feature type="domain" description="Glycosyltransferase 2-like" evidence="1">
    <location>
        <begin position="7"/>
        <end position="116"/>
    </location>
</feature>
<dbReference type="AlphaFoldDB" id="A0A5C4XLW2"/>
<accession>A0A5C4XLW2</accession>
<dbReference type="OrthoDB" id="174925at2"/>
<evidence type="ECO:0000313" key="3">
    <source>
        <dbReference type="Proteomes" id="UP000311605"/>
    </source>
</evidence>
<evidence type="ECO:0000313" key="2">
    <source>
        <dbReference type="EMBL" id="TNM63620.1"/>
    </source>
</evidence>
<keyword evidence="3" id="KW-1185">Reference proteome</keyword>
<dbReference type="PANTHER" id="PTHR43685:SF11">
    <property type="entry name" value="GLYCOSYLTRANSFERASE TAGX-RELATED"/>
    <property type="match status" value="1"/>
</dbReference>
<dbReference type="GO" id="GO:0016740">
    <property type="term" value="F:transferase activity"/>
    <property type="evidence" value="ECO:0007669"/>
    <property type="project" value="UniProtKB-KW"/>
</dbReference>
<dbReference type="Gene3D" id="3.90.550.10">
    <property type="entry name" value="Spore Coat Polysaccharide Biosynthesis Protein SpsA, Chain A"/>
    <property type="match status" value="1"/>
</dbReference>
<keyword evidence="2" id="KW-0808">Transferase</keyword>
<dbReference type="InterPro" id="IPR001173">
    <property type="entry name" value="Glyco_trans_2-like"/>
</dbReference>
<dbReference type="InterPro" id="IPR029044">
    <property type="entry name" value="Nucleotide-diphossugar_trans"/>
</dbReference>
<protein>
    <submittedName>
        <fullName evidence="2">Glycosyltransferase</fullName>
    </submittedName>
</protein>
<proteinExistence type="predicted"/>
<name>A0A5C4XLW2_9HYPH</name>
<sequence>MTRPTISVLINNYNYGRFIGRAIDSVLAQTVPDVEIVVVDDGSSDQSRTVLEPYGKQATLLFQENKGQAAAINAAVRASAGDILCFLDADDWWAPEKLAAISTTFDADDRLSLVYHRLQPAFSDGTPTLKPIPRTLCSGDMSSWISRSAGCWPFPMTSAIAVRRSAWNAAGDIPEQFRISADFWLTGIYPFLGHIAALPSSLGCYRIHNNTWYRPVDDAAMLRKRMAHWVATVNVTNQFLSSRNLPARLRLTDHFPYQVASARIEGGTMRTRLQLAVKGITFAGEPNLMRRMRDALRAAYTLPRRGEDLGWAEDVK</sequence>
<dbReference type="SUPFAM" id="SSF53448">
    <property type="entry name" value="Nucleotide-diphospho-sugar transferases"/>
    <property type="match status" value="1"/>
</dbReference>
<evidence type="ECO:0000259" key="1">
    <source>
        <dbReference type="Pfam" id="PF00535"/>
    </source>
</evidence>
<dbReference type="Proteomes" id="UP000311605">
    <property type="component" value="Unassembled WGS sequence"/>
</dbReference>
<comment type="caution">
    <text evidence="2">The sequence shown here is derived from an EMBL/GenBank/DDBJ whole genome shotgun (WGS) entry which is preliminary data.</text>
</comment>
<dbReference type="PANTHER" id="PTHR43685">
    <property type="entry name" value="GLYCOSYLTRANSFERASE"/>
    <property type="match status" value="1"/>
</dbReference>
<dbReference type="RefSeq" id="WP_139676528.1">
    <property type="nucleotide sequence ID" value="NZ_VDMN01000002.1"/>
</dbReference>
<gene>
    <name evidence="2" type="ORF">FHP24_12530</name>
</gene>
<dbReference type="EMBL" id="VDMN01000002">
    <property type="protein sequence ID" value="TNM63620.1"/>
    <property type="molecule type" value="Genomic_DNA"/>
</dbReference>
<dbReference type="Pfam" id="PF00535">
    <property type="entry name" value="Glycos_transf_2"/>
    <property type="match status" value="1"/>
</dbReference>
<dbReference type="InterPro" id="IPR050834">
    <property type="entry name" value="Glycosyltransf_2"/>
</dbReference>
<organism evidence="2 3">
    <name type="scientific">Aliirhizobium smilacinae</name>
    <dbReference type="NCBI Taxonomy" id="1395944"/>
    <lineage>
        <taxon>Bacteria</taxon>
        <taxon>Pseudomonadati</taxon>
        <taxon>Pseudomonadota</taxon>
        <taxon>Alphaproteobacteria</taxon>
        <taxon>Hyphomicrobiales</taxon>
        <taxon>Rhizobiaceae</taxon>
        <taxon>Aliirhizobium</taxon>
    </lineage>
</organism>
<reference evidence="2 3" key="1">
    <citation type="submission" date="2019-06" db="EMBL/GenBank/DDBJ databases">
        <title>The draft genome of Rhizobium smilacinae PTYR-5.</title>
        <authorList>
            <person name="Liu L."/>
            <person name="Li L."/>
            <person name="Zhang X."/>
        </authorList>
    </citation>
    <scope>NUCLEOTIDE SEQUENCE [LARGE SCALE GENOMIC DNA]</scope>
    <source>
        <strain evidence="2 3">PTYR-5</strain>
    </source>
</reference>